<dbReference type="PANTHER" id="PTHR30427">
    <property type="entry name" value="TRANSCRIPTIONAL ACTIVATOR PROTEIN LYSR"/>
    <property type="match status" value="1"/>
</dbReference>
<dbReference type="GO" id="GO:0043565">
    <property type="term" value="F:sequence-specific DNA binding"/>
    <property type="evidence" value="ECO:0007669"/>
    <property type="project" value="TreeGrafter"/>
</dbReference>
<dbReference type="SUPFAM" id="SSF46785">
    <property type="entry name" value="Winged helix' DNA-binding domain"/>
    <property type="match status" value="1"/>
</dbReference>
<dbReference type="Proteomes" id="UP000027037">
    <property type="component" value="Unassembled WGS sequence"/>
</dbReference>
<name>A0A062U903_9PROT</name>
<dbReference type="RefSeq" id="WP_081811297.1">
    <property type="nucleotide sequence ID" value="NZ_AWFF01000034.1"/>
</dbReference>
<dbReference type="EMBL" id="AWFF01000034">
    <property type="protein sequence ID" value="KCZ54762.1"/>
    <property type="molecule type" value="Genomic_DNA"/>
</dbReference>
<proteinExistence type="inferred from homology"/>
<evidence type="ECO:0000313" key="7">
    <source>
        <dbReference type="Proteomes" id="UP000027037"/>
    </source>
</evidence>
<dbReference type="SUPFAM" id="SSF53850">
    <property type="entry name" value="Periplasmic binding protein-like II"/>
    <property type="match status" value="1"/>
</dbReference>
<dbReference type="InterPro" id="IPR000847">
    <property type="entry name" value="LysR_HTH_N"/>
</dbReference>
<evidence type="ECO:0000256" key="2">
    <source>
        <dbReference type="ARBA" id="ARBA00023015"/>
    </source>
</evidence>
<dbReference type="Gene3D" id="1.10.10.10">
    <property type="entry name" value="Winged helix-like DNA-binding domain superfamily/Winged helix DNA-binding domain"/>
    <property type="match status" value="1"/>
</dbReference>
<evidence type="ECO:0000256" key="4">
    <source>
        <dbReference type="ARBA" id="ARBA00023163"/>
    </source>
</evidence>
<keyword evidence="4" id="KW-0804">Transcription</keyword>
<dbReference type="PANTHER" id="PTHR30427:SF1">
    <property type="entry name" value="TRANSCRIPTIONAL ACTIVATOR PROTEIN LYSR"/>
    <property type="match status" value="1"/>
</dbReference>
<keyword evidence="3" id="KW-0238">DNA-binding</keyword>
<organism evidence="6 7">
    <name type="scientific">Hyphomonas beringensis</name>
    <dbReference type="NCBI Taxonomy" id="1280946"/>
    <lineage>
        <taxon>Bacteria</taxon>
        <taxon>Pseudomonadati</taxon>
        <taxon>Pseudomonadota</taxon>
        <taxon>Alphaproteobacteria</taxon>
        <taxon>Hyphomonadales</taxon>
        <taxon>Hyphomonadaceae</taxon>
        <taxon>Hyphomonas</taxon>
    </lineage>
</organism>
<dbReference type="OrthoDB" id="8479870at2"/>
<gene>
    <name evidence="6" type="ORF">HY29_13265</name>
</gene>
<evidence type="ECO:0000256" key="3">
    <source>
        <dbReference type="ARBA" id="ARBA00023125"/>
    </source>
</evidence>
<accession>A0A062U903</accession>
<dbReference type="GO" id="GO:0010628">
    <property type="term" value="P:positive regulation of gene expression"/>
    <property type="evidence" value="ECO:0007669"/>
    <property type="project" value="TreeGrafter"/>
</dbReference>
<dbReference type="Gene3D" id="3.40.190.10">
    <property type="entry name" value="Periplasmic binding protein-like II"/>
    <property type="match status" value="2"/>
</dbReference>
<dbReference type="PATRIC" id="fig|1280946.3.peg.1662"/>
<dbReference type="InterPro" id="IPR036390">
    <property type="entry name" value="WH_DNA-bd_sf"/>
</dbReference>
<protein>
    <recommendedName>
        <fullName evidence="5">HTH lysR-type domain-containing protein</fullName>
    </recommendedName>
</protein>
<dbReference type="InterPro" id="IPR036388">
    <property type="entry name" value="WH-like_DNA-bd_sf"/>
</dbReference>
<sequence length="308" mass="33864">MSESRQIMSLRHVEVFNAVYQTGSVSGAARALNVSQPSVSKVLRHAESRIGFTLFRVVKGRLVPTQEAHVLFQEARELYMRVESLQETAKNLRRGAAGSLRLAALPSLGLEIAPSAVAKFHEANPAIAFEIQTLHNGDILRSLYERNTDLALTHDAPHHPRLASMKVGSGELVLLFRKEDMPDPPETIPLDMLKGRDLIRLSGTGTVGTIFTNDIAGGDGKTASISVQTYYVAASLVKRGAGVAVVDEFTARASLSEEMDFRMLEQRPTFDIHCVHLEDRPLSGPAKKFISVLQKTIKNARQDTRNRA</sequence>
<dbReference type="AlphaFoldDB" id="A0A062U903"/>
<dbReference type="GO" id="GO:0003700">
    <property type="term" value="F:DNA-binding transcription factor activity"/>
    <property type="evidence" value="ECO:0007669"/>
    <property type="project" value="InterPro"/>
</dbReference>
<dbReference type="Pfam" id="PF00126">
    <property type="entry name" value="HTH_1"/>
    <property type="match status" value="1"/>
</dbReference>
<feature type="domain" description="HTH lysR-type" evidence="5">
    <location>
        <begin position="8"/>
        <end position="65"/>
    </location>
</feature>
<reference evidence="6 7" key="1">
    <citation type="journal article" date="2014" name="Antonie Van Leeuwenhoek">
        <title>Hyphomonas beringensis sp. nov. and Hyphomonas chukchiensis sp. nov., isolated from surface seawater of the Bering Sea and Chukchi Sea.</title>
        <authorList>
            <person name="Li C."/>
            <person name="Lai Q."/>
            <person name="Li G."/>
            <person name="Dong C."/>
            <person name="Wang J."/>
            <person name="Liao Y."/>
            <person name="Shao Z."/>
        </authorList>
    </citation>
    <scope>NUCLEOTIDE SEQUENCE [LARGE SCALE GENOMIC DNA]</scope>
    <source>
        <strain evidence="6 7">25B14_1</strain>
    </source>
</reference>
<dbReference type="PROSITE" id="PS50931">
    <property type="entry name" value="HTH_LYSR"/>
    <property type="match status" value="1"/>
</dbReference>
<evidence type="ECO:0000313" key="6">
    <source>
        <dbReference type="EMBL" id="KCZ54762.1"/>
    </source>
</evidence>
<dbReference type="STRING" id="1280946.HY29_13265"/>
<keyword evidence="7" id="KW-1185">Reference proteome</keyword>
<keyword evidence="2" id="KW-0805">Transcription regulation</keyword>
<dbReference type="CDD" id="cd05466">
    <property type="entry name" value="PBP2_LTTR_substrate"/>
    <property type="match status" value="1"/>
</dbReference>
<dbReference type="eggNOG" id="COG0583">
    <property type="taxonomic scope" value="Bacteria"/>
</dbReference>
<comment type="similarity">
    <text evidence="1">Belongs to the LysR transcriptional regulatory family.</text>
</comment>
<dbReference type="InterPro" id="IPR005119">
    <property type="entry name" value="LysR_subst-bd"/>
</dbReference>
<comment type="caution">
    <text evidence="6">The sequence shown here is derived from an EMBL/GenBank/DDBJ whole genome shotgun (WGS) entry which is preliminary data.</text>
</comment>
<evidence type="ECO:0000256" key="1">
    <source>
        <dbReference type="ARBA" id="ARBA00009437"/>
    </source>
</evidence>
<evidence type="ECO:0000259" key="5">
    <source>
        <dbReference type="PROSITE" id="PS50931"/>
    </source>
</evidence>
<dbReference type="GO" id="GO:0009089">
    <property type="term" value="P:lysine biosynthetic process via diaminopimelate"/>
    <property type="evidence" value="ECO:0007669"/>
    <property type="project" value="TreeGrafter"/>
</dbReference>
<dbReference type="Pfam" id="PF03466">
    <property type="entry name" value="LysR_substrate"/>
    <property type="match status" value="1"/>
</dbReference>